<keyword evidence="2" id="KW-1185">Reference proteome</keyword>
<accession>A0AAV4MJ51</accession>
<gene>
    <name evidence="1" type="ORF">CEXT_264821</name>
</gene>
<dbReference type="EMBL" id="BPLR01002302">
    <property type="protein sequence ID" value="GIX72325.1"/>
    <property type="molecule type" value="Genomic_DNA"/>
</dbReference>
<dbReference type="AlphaFoldDB" id="A0AAV4MJ51"/>
<reference evidence="1 2" key="1">
    <citation type="submission" date="2021-06" db="EMBL/GenBank/DDBJ databases">
        <title>Caerostris extrusa draft genome.</title>
        <authorList>
            <person name="Kono N."/>
            <person name="Arakawa K."/>
        </authorList>
    </citation>
    <scope>NUCLEOTIDE SEQUENCE [LARGE SCALE GENOMIC DNA]</scope>
</reference>
<protein>
    <submittedName>
        <fullName evidence="1">Uncharacterized protein</fullName>
    </submittedName>
</protein>
<proteinExistence type="predicted"/>
<name>A0AAV4MJ51_CAEEX</name>
<evidence type="ECO:0000313" key="2">
    <source>
        <dbReference type="Proteomes" id="UP001054945"/>
    </source>
</evidence>
<sequence length="130" mass="14253">MNSTVLAVLQLRKDSQAVTALPLKVASPCFCFSTIPPWLTNCQSGAEMDFRGRVTLQRLLAVLKLRKDSQAAHTSSEGCFPVLFASYSTSFADELSARCGNGFSRKSDVAAIVRQEILIGKIHLRLKYSV</sequence>
<comment type="caution">
    <text evidence="1">The sequence shown here is derived from an EMBL/GenBank/DDBJ whole genome shotgun (WGS) entry which is preliminary data.</text>
</comment>
<evidence type="ECO:0000313" key="1">
    <source>
        <dbReference type="EMBL" id="GIX72325.1"/>
    </source>
</evidence>
<organism evidence="1 2">
    <name type="scientific">Caerostris extrusa</name>
    <name type="common">Bark spider</name>
    <name type="synonym">Caerostris bankana</name>
    <dbReference type="NCBI Taxonomy" id="172846"/>
    <lineage>
        <taxon>Eukaryota</taxon>
        <taxon>Metazoa</taxon>
        <taxon>Ecdysozoa</taxon>
        <taxon>Arthropoda</taxon>
        <taxon>Chelicerata</taxon>
        <taxon>Arachnida</taxon>
        <taxon>Araneae</taxon>
        <taxon>Araneomorphae</taxon>
        <taxon>Entelegynae</taxon>
        <taxon>Araneoidea</taxon>
        <taxon>Araneidae</taxon>
        <taxon>Caerostris</taxon>
    </lineage>
</organism>
<dbReference type="Proteomes" id="UP001054945">
    <property type="component" value="Unassembled WGS sequence"/>
</dbReference>